<comment type="caution">
    <text evidence="6">The sequence shown here is derived from an EMBL/GenBank/DDBJ whole genome shotgun (WGS) entry which is preliminary data.</text>
</comment>
<keyword evidence="4" id="KW-0408">Iron</keyword>
<dbReference type="Gene3D" id="1.20.120.50">
    <property type="entry name" value="Hemerythrin-like"/>
    <property type="match status" value="1"/>
</dbReference>
<dbReference type="InterPro" id="IPR050669">
    <property type="entry name" value="Hemerythrin"/>
</dbReference>
<dbReference type="CDD" id="cd12107">
    <property type="entry name" value="Hemerythrin"/>
    <property type="match status" value="1"/>
</dbReference>
<dbReference type="GO" id="GO:0005344">
    <property type="term" value="F:oxygen carrier activity"/>
    <property type="evidence" value="ECO:0007669"/>
    <property type="project" value="UniProtKB-KW"/>
</dbReference>
<dbReference type="PROSITE" id="PS00550">
    <property type="entry name" value="HEMERYTHRINS"/>
    <property type="match status" value="1"/>
</dbReference>
<sequence>MLYDESRWKPMISEILEPIVWTNAHLIGNKAIDDDHRKLVLLFNELLAVCSAGADSAIIGRTLEAAITLTREHFNREEDVLQASGYPRLQAHRQEHQVLLKQLVAFGAQLTGGAPMSVDPNVVGFLREWAIRHILGHDREYAAYLQQNSLEESGI</sequence>
<feature type="domain" description="Hemerythrin-like" evidence="5">
    <location>
        <begin position="30"/>
        <end position="144"/>
    </location>
</feature>
<evidence type="ECO:0000313" key="6">
    <source>
        <dbReference type="EMBL" id="PKU25283.1"/>
    </source>
</evidence>
<dbReference type="InterPro" id="IPR016131">
    <property type="entry name" value="Haemerythrin_Fe_BS"/>
</dbReference>
<name>A0A2N3PY11_9PROT</name>
<evidence type="ECO:0000313" key="7">
    <source>
        <dbReference type="Proteomes" id="UP000233293"/>
    </source>
</evidence>
<dbReference type="NCBIfam" id="NF033749">
    <property type="entry name" value="bact_hemeryth"/>
    <property type="match status" value="1"/>
</dbReference>
<dbReference type="Proteomes" id="UP000233293">
    <property type="component" value="Unassembled WGS sequence"/>
</dbReference>
<accession>A0A2N3PY11</accession>
<dbReference type="InterPro" id="IPR012827">
    <property type="entry name" value="Hemerythrin_metal-bd"/>
</dbReference>
<keyword evidence="7" id="KW-1185">Reference proteome</keyword>
<evidence type="ECO:0000256" key="1">
    <source>
        <dbReference type="ARBA" id="ARBA00010587"/>
    </source>
</evidence>
<protein>
    <recommendedName>
        <fullName evidence="5">Hemerythrin-like domain-containing protein</fullName>
    </recommendedName>
</protein>
<evidence type="ECO:0000256" key="4">
    <source>
        <dbReference type="ARBA" id="ARBA00023004"/>
    </source>
</evidence>
<keyword evidence="2" id="KW-0813">Transport</keyword>
<proteinExistence type="inferred from homology"/>
<organism evidence="6 7">
    <name type="scientific">Telmatospirillum siberiense</name>
    <dbReference type="NCBI Taxonomy" id="382514"/>
    <lineage>
        <taxon>Bacteria</taxon>
        <taxon>Pseudomonadati</taxon>
        <taxon>Pseudomonadota</taxon>
        <taxon>Alphaproteobacteria</taxon>
        <taxon>Rhodospirillales</taxon>
        <taxon>Rhodospirillaceae</taxon>
        <taxon>Telmatospirillum</taxon>
    </lineage>
</organism>
<evidence type="ECO:0000256" key="3">
    <source>
        <dbReference type="ARBA" id="ARBA00022723"/>
    </source>
</evidence>
<dbReference type="PANTHER" id="PTHR37164:SF1">
    <property type="entry name" value="BACTERIOHEMERYTHRIN"/>
    <property type="match status" value="1"/>
</dbReference>
<dbReference type="EMBL" id="PIUM01000005">
    <property type="protein sequence ID" value="PKU25283.1"/>
    <property type="molecule type" value="Genomic_DNA"/>
</dbReference>
<reference evidence="7" key="1">
    <citation type="submission" date="2017-12" db="EMBL/GenBank/DDBJ databases">
        <title>Draft genome sequence of Telmatospirillum siberiense 26-4b1T, an acidotolerant peatland alphaproteobacterium potentially involved in sulfur cycling.</title>
        <authorList>
            <person name="Hausmann B."/>
            <person name="Pjevac P."/>
            <person name="Schreck K."/>
            <person name="Herbold C.W."/>
            <person name="Daims H."/>
            <person name="Wagner M."/>
            <person name="Pester M."/>
            <person name="Loy A."/>
        </authorList>
    </citation>
    <scope>NUCLEOTIDE SEQUENCE [LARGE SCALE GENOMIC DNA]</scope>
    <source>
        <strain evidence="7">26-4b1</strain>
    </source>
</reference>
<evidence type="ECO:0000256" key="2">
    <source>
        <dbReference type="ARBA" id="ARBA00022621"/>
    </source>
</evidence>
<gene>
    <name evidence="6" type="ORF">CWS72_06700</name>
</gene>
<dbReference type="InterPro" id="IPR012312">
    <property type="entry name" value="Hemerythrin-like"/>
</dbReference>
<keyword evidence="2" id="KW-0561">Oxygen transport</keyword>
<keyword evidence="3" id="KW-0479">Metal-binding</keyword>
<dbReference type="Pfam" id="PF01814">
    <property type="entry name" value="Hemerythrin"/>
    <property type="match status" value="1"/>
</dbReference>
<dbReference type="InterPro" id="IPR035938">
    <property type="entry name" value="Hemerythrin-like_sf"/>
</dbReference>
<comment type="similarity">
    <text evidence="1">Belongs to the hemerythrin family.</text>
</comment>
<dbReference type="AlphaFoldDB" id="A0A2N3PY11"/>
<dbReference type="GO" id="GO:0046872">
    <property type="term" value="F:metal ion binding"/>
    <property type="evidence" value="ECO:0007669"/>
    <property type="project" value="UniProtKB-KW"/>
</dbReference>
<dbReference type="PANTHER" id="PTHR37164">
    <property type="entry name" value="BACTERIOHEMERYTHRIN"/>
    <property type="match status" value="1"/>
</dbReference>
<evidence type="ECO:0000259" key="5">
    <source>
        <dbReference type="Pfam" id="PF01814"/>
    </source>
</evidence>
<dbReference type="NCBIfam" id="TIGR02481">
    <property type="entry name" value="hemeryth_dom"/>
    <property type="match status" value="1"/>
</dbReference>
<dbReference type="SUPFAM" id="SSF47188">
    <property type="entry name" value="Hemerythrin-like"/>
    <property type="match status" value="1"/>
</dbReference>